<organism evidence="2 3">
    <name type="scientific">Streptomyces vulcanius</name>
    <dbReference type="NCBI Taxonomy" id="1441876"/>
    <lineage>
        <taxon>Bacteria</taxon>
        <taxon>Bacillati</taxon>
        <taxon>Actinomycetota</taxon>
        <taxon>Actinomycetes</taxon>
        <taxon>Kitasatosporales</taxon>
        <taxon>Streptomycetaceae</taxon>
        <taxon>Streptomyces</taxon>
    </lineage>
</organism>
<dbReference type="RefSeq" id="WP_381176309.1">
    <property type="nucleotide sequence ID" value="NZ_JBHSFK010000018.1"/>
</dbReference>
<feature type="transmembrane region" description="Helical" evidence="1">
    <location>
        <begin position="20"/>
        <end position="43"/>
    </location>
</feature>
<dbReference type="Proteomes" id="UP001595839">
    <property type="component" value="Unassembled WGS sequence"/>
</dbReference>
<evidence type="ECO:0000313" key="2">
    <source>
        <dbReference type="EMBL" id="MFC4503010.1"/>
    </source>
</evidence>
<keyword evidence="1" id="KW-0812">Transmembrane</keyword>
<name>A0ABV9AUQ3_9ACTN</name>
<evidence type="ECO:0000313" key="3">
    <source>
        <dbReference type="Proteomes" id="UP001595839"/>
    </source>
</evidence>
<reference evidence="3" key="1">
    <citation type="journal article" date="2019" name="Int. J. Syst. Evol. Microbiol.">
        <title>The Global Catalogue of Microorganisms (GCM) 10K type strain sequencing project: providing services to taxonomists for standard genome sequencing and annotation.</title>
        <authorList>
            <consortium name="The Broad Institute Genomics Platform"/>
            <consortium name="The Broad Institute Genome Sequencing Center for Infectious Disease"/>
            <person name="Wu L."/>
            <person name="Ma J."/>
        </authorList>
    </citation>
    <scope>NUCLEOTIDE SEQUENCE [LARGE SCALE GENOMIC DNA]</scope>
    <source>
        <strain evidence="3">CGMCC 4.7177</strain>
    </source>
</reference>
<dbReference type="EMBL" id="JBHSFK010000018">
    <property type="protein sequence ID" value="MFC4503010.1"/>
    <property type="molecule type" value="Genomic_DNA"/>
</dbReference>
<accession>A0ABV9AUQ3</accession>
<proteinExistence type="predicted"/>
<keyword evidence="1" id="KW-0472">Membrane</keyword>
<keyword evidence="3" id="KW-1185">Reference proteome</keyword>
<comment type="caution">
    <text evidence="2">The sequence shown here is derived from an EMBL/GenBank/DDBJ whole genome shotgun (WGS) entry which is preliminary data.</text>
</comment>
<sequence>MGIQGGKGAGRGAVVGYLPVRHLLVICGVFALYWGATLVIELFDRLGGLGNCGYRMGPACEEGRWALAIGAPALILGICLVGWLHGLRGWVGPVAAFGGLAFLYGSAGAALVFAVNVPQVGGVGWVVMNTAAAVLFFGLFVFLLLGVLSGVRNGDGAMRMMRDLFWVLEVLPESRKQRRRMRRERGISAQELREGRIIPATRREKAHWVLFVSEAVLALVGGIIAGHAFIAFAS</sequence>
<protein>
    <submittedName>
        <fullName evidence="2">Uncharacterized protein</fullName>
    </submittedName>
</protein>
<feature type="transmembrane region" description="Helical" evidence="1">
    <location>
        <begin position="96"/>
        <end position="117"/>
    </location>
</feature>
<evidence type="ECO:0000256" key="1">
    <source>
        <dbReference type="SAM" id="Phobius"/>
    </source>
</evidence>
<feature type="transmembrane region" description="Helical" evidence="1">
    <location>
        <begin position="63"/>
        <end position="84"/>
    </location>
</feature>
<feature type="transmembrane region" description="Helical" evidence="1">
    <location>
        <begin position="123"/>
        <end position="151"/>
    </location>
</feature>
<feature type="transmembrane region" description="Helical" evidence="1">
    <location>
        <begin position="208"/>
        <end position="233"/>
    </location>
</feature>
<gene>
    <name evidence="2" type="ORF">ACFPIH_26460</name>
</gene>
<keyword evidence="1" id="KW-1133">Transmembrane helix</keyword>